<evidence type="ECO:0000256" key="2">
    <source>
        <dbReference type="ARBA" id="ARBA00034247"/>
    </source>
</evidence>
<name>A0ABS8CBJ8_9BURK</name>
<evidence type="ECO:0000259" key="4">
    <source>
        <dbReference type="PROSITE" id="PS50887"/>
    </source>
</evidence>
<evidence type="ECO:0000256" key="3">
    <source>
        <dbReference type="SAM" id="Phobius"/>
    </source>
</evidence>
<feature type="domain" description="GGDEF" evidence="4">
    <location>
        <begin position="252"/>
        <end position="380"/>
    </location>
</feature>
<protein>
    <recommendedName>
        <fullName evidence="1">diguanylate cyclase</fullName>
        <ecNumber evidence="1">2.7.7.65</ecNumber>
    </recommendedName>
</protein>
<dbReference type="Gene3D" id="3.30.70.270">
    <property type="match status" value="1"/>
</dbReference>
<sequence length="380" mass="42564">MNLHPVQYFSFLVPLSLTLLGLALLACWRVLPQQRFLLWLSVGYVISSLTLSFQSLLDTPQMAQWSAMAGILYMGSFWALAHGMALRCDGRASPLLAAAICLITLATLVYYSWIEDEIIVRATVLNLALGLLLLLAMPAIFRKSAGDDTLEKVLRISYIVLAVYALARPVLVLTLIPDADIAHLTRSLYWVFMLSAALLFSIWFLVLLLATTLRDILRVLHAERDRDPLTQLLNRRAFFEEAERSLTDSRQGPWTLLSCDIDHFKHVNDNWGHTAGDAVLRQFGQMLQKQTRSGDMAARFGGEEFTILLTHSDLEDAQHVAERLRQQLAATQFPEIDTPITASFGLTAVTSPTDISDAIDRADALLYQAKRAGRDRVYTE</sequence>
<dbReference type="RefSeq" id="WP_226953765.1">
    <property type="nucleotide sequence ID" value="NZ_JACDXW010000003.1"/>
</dbReference>
<feature type="transmembrane region" description="Helical" evidence="3">
    <location>
        <begin position="6"/>
        <end position="25"/>
    </location>
</feature>
<feature type="transmembrane region" description="Helical" evidence="3">
    <location>
        <begin position="37"/>
        <end position="57"/>
    </location>
</feature>
<gene>
    <name evidence="5" type="ORF">H0484_06605</name>
</gene>
<dbReference type="InterPro" id="IPR050469">
    <property type="entry name" value="Diguanylate_Cyclase"/>
</dbReference>
<dbReference type="NCBIfam" id="TIGR00254">
    <property type="entry name" value="GGDEF"/>
    <property type="match status" value="1"/>
</dbReference>
<evidence type="ECO:0000313" key="6">
    <source>
        <dbReference type="Proteomes" id="UP000776983"/>
    </source>
</evidence>
<dbReference type="EMBL" id="JACDXW010000003">
    <property type="protein sequence ID" value="MCB5363416.1"/>
    <property type="molecule type" value="Genomic_DNA"/>
</dbReference>
<feature type="transmembrane region" description="Helical" evidence="3">
    <location>
        <begin position="188"/>
        <end position="210"/>
    </location>
</feature>
<reference evidence="5 6" key="1">
    <citation type="submission" date="2020-07" db="EMBL/GenBank/DDBJ databases">
        <title>Pusillimonas sp. nov., isolated from poultry manure in Taiwan.</title>
        <authorList>
            <person name="Lin S.-Y."/>
            <person name="Tang Y.-S."/>
            <person name="Young C.-C."/>
        </authorList>
    </citation>
    <scope>NUCLEOTIDE SEQUENCE [LARGE SCALE GENOMIC DNA]</scope>
    <source>
        <strain evidence="5 6">CC-YST705</strain>
    </source>
</reference>
<dbReference type="InterPro" id="IPR000160">
    <property type="entry name" value="GGDEF_dom"/>
</dbReference>
<dbReference type="Proteomes" id="UP000776983">
    <property type="component" value="Unassembled WGS sequence"/>
</dbReference>
<keyword evidence="3" id="KW-1133">Transmembrane helix</keyword>
<feature type="transmembrane region" description="Helical" evidence="3">
    <location>
        <begin position="63"/>
        <end position="81"/>
    </location>
</feature>
<dbReference type="InterPro" id="IPR043128">
    <property type="entry name" value="Rev_trsase/Diguanyl_cyclase"/>
</dbReference>
<dbReference type="PANTHER" id="PTHR45138">
    <property type="entry name" value="REGULATORY COMPONENTS OF SENSORY TRANSDUCTION SYSTEM"/>
    <property type="match status" value="1"/>
</dbReference>
<keyword evidence="3" id="KW-0812">Transmembrane</keyword>
<comment type="catalytic activity">
    <reaction evidence="2">
        <text>2 GTP = 3',3'-c-di-GMP + 2 diphosphate</text>
        <dbReference type="Rhea" id="RHEA:24898"/>
        <dbReference type="ChEBI" id="CHEBI:33019"/>
        <dbReference type="ChEBI" id="CHEBI:37565"/>
        <dbReference type="ChEBI" id="CHEBI:58805"/>
        <dbReference type="EC" id="2.7.7.65"/>
    </reaction>
</comment>
<dbReference type="SMART" id="SM00267">
    <property type="entry name" value="GGDEF"/>
    <property type="match status" value="1"/>
</dbReference>
<evidence type="ECO:0000313" key="5">
    <source>
        <dbReference type="EMBL" id="MCB5363416.1"/>
    </source>
</evidence>
<dbReference type="EC" id="2.7.7.65" evidence="1"/>
<organism evidence="5 6">
    <name type="scientific">Mesopusillimonas faecipullorum</name>
    <dbReference type="NCBI Taxonomy" id="2755040"/>
    <lineage>
        <taxon>Bacteria</taxon>
        <taxon>Pseudomonadati</taxon>
        <taxon>Pseudomonadota</taxon>
        <taxon>Betaproteobacteria</taxon>
        <taxon>Burkholderiales</taxon>
        <taxon>Alcaligenaceae</taxon>
        <taxon>Mesopusillimonas</taxon>
    </lineage>
</organism>
<proteinExistence type="predicted"/>
<comment type="caution">
    <text evidence="5">The sequence shown here is derived from an EMBL/GenBank/DDBJ whole genome shotgun (WGS) entry which is preliminary data.</text>
</comment>
<dbReference type="InterPro" id="IPR029787">
    <property type="entry name" value="Nucleotide_cyclase"/>
</dbReference>
<evidence type="ECO:0000256" key="1">
    <source>
        <dbReference type="ARBA" id="ARBA00012528"/>
    </source>
</evidence>
<dbReference type="SUPFAM" id="SSF55073">
    <property type="entry name" value="Nucleotide cyclase"/>
    <property type="match status" value="1"/>
</dbReference>
<dbReference type="CDD" id="cd01949">
    <property type="entry name" value="GGDEF"/>
    <property type="match status" value="1"/>
</dbReference>
<dbReference type="PANTHER" id="PTHR45138:SF9">
    <property type="entry name" value="DIGUANYLATE CYCLASE DGCM-RELATED"/>
    <property type="match status" value="1"/>
</dbReference>
<feature type="transmembrane region" description="Helical" evidence="3">
    <location>
        <begin position="119"/>
        <end position="141"/>
    </location>
</feature>
<feature type="transmembrane region" description="Helical" evidence="3">
    <location>
        <begin position="93"/>
        <end position="113"/>
    </location>
</feature>
<dbReference type="PROSITE" id="PS50887">
    <property type="entry name" value="GGDEF"/>
    <property type="match status" value="1"/>
</dbReference>
<feature type="transmembrane region" description="Helical" evidence="3">
    <location>
        <begin position="153"/>
        <end position="176"/>
    </location>
</feature>
<keyword evidence="6" id="KW-1185">Reference proteome</keyword>
<keyword evidence="3" id="KW-0472">Membrane</keyword>
<dbReference type="Pfam" id="PF00990">
    <property type="entry name" value="GGDEF"/>
    <property type="match status" value="1"/>
</dbReference>
<accession>A0ABS8CBJ8</accession>